<organism evidence="2 3">
    <name type="scientific">Streptomyces phage Hank144</name>
    <dbReference type="NCBI Taxonomy" id="2301573"/>
    <lineage>
        <taxon>Viruses</taxon>
        <taxon>Duplodnaviria</taxon>
        <taxon>Heunggongvirae</taxon>
        <taxon>Uroviricota</taxon>
        <taxon>Caudoviricetes</taxon>
        <taxon>Arquatrovirinae</taxon>
        <taxon>Janusvirus</taxon>
        <taxon>Janusvirus hank144</taxon>
    </lineage>
</organism>
<feature type="compositionally biased region" description="Basic and acidic residues" evidence="1">
    <location>
        <begin position="21"/>
        <end position="34"/>
    </location>
</feature>
<dbReference type="GeneID" id="64471009"/>
<name>A0A385DNX9_9CAUD</name>
<feature type="region of interest" description="Disordered" evidence="1">
    <location>
        <begin position="21"/>
        <end position="47"/>
    </location>
</feature>
<gene>
    <name evidence="2" type="primary">33</name>
    <name evidence="2" type="ORF">SEA_HANK144_33</name>
</gene>
<dbReference type="Proteomes" id="UP000264086">
    <property type="component" value="Segment"/>
</dbReference>
<dbReference type="KEGG" id="vg:64471009"/>
<keyword evidence="3" id="KW-1185">Reference proteome</keyword>
<evidence type="ECO:0000313" key="2">
    <source>
        <dbReference type="EMBL" id="AXQ61133.1"/>
    </source>
</evidence>
<protein>
    <submittedName>
        <fullName evidence="2">Uncharacterized protein</fullName>
    </submittedName>
</protein>
<evidence type="ECO:0000313" key="3">
    <source>
        <dbReference type="Proteomes" id="UP000264086"/>
    </source>
</evidence>
<proteinExistence type="predicted"/>
<reference evidence="2 3" key="1">
    <citation type="submission" date="2018-07" db="EMBL/GenBank/DDBJ databases">
        <authorList>
            <person name="Amani N.Z."/>
            <person name="Ambroziak M.E."/>
            <person name="Biju A."/>
            <person name="Bushnell W."/>
            <person name="Calia C.N."/>
            <person name="Chen Y.J."/>
            <person name="Hill L.T."/>
            <person name="Karpinska S."/>
            <person name="Martinez K.C."/>
            <person name="Medwid J.R."/>
            <person name="Nguyen C."/>
            <person name="Oliver A."/>
            <person name="Pham J.P."/>
            <person name="Ramsey M.R."/>
            <person name="Ravi S."/>
            <person name="Sardina J.R."/>
            <person name="Senecal S.L."/>
            <person name="Sheen J."/>
            <person name="Shende N.V."/>
            <person name="Shi C.Y."/>
            <person name="Stuart L.C."/>
            <person name="Vu L."/>
            <person name="Wang L.Q."/>
            <person name="West L.J."/>
            <person name="Westgaard A.C."/>
            <person name="Liu R.B."/>
            <person name="Pierce E.C."/>
            <person name="Mohan S."/>
            <person name="Pogliano J."/>
            <person name="Delesalle V.A."/>
            <person name="Garlena R.A."/>
            <person name="Russell D.A."/>
            <person name="Pope W.H."/>
            <person name="Jacobs-Sera D."/>
            <person name="Hatfull G.F."/>
        </authorList>
    </citation>
    <scope>NUCLEOTIDE SEQUENCE [LARGE SCALE GENOMIC DNA]</scope>
</reference>
<accession>A0A385DNX9</accession>
<evidence type="ECO:0000256" key="1">
    <source>
        <dbReference type="SAM" id="MobiDB-lite"/>
    </source>
</evidence>
<sequence length="47" mass="5413">MTSTPRVCKFYSVNEGDLEDTAERKLHTGRKSDTVDNDSEREEYSSQ</sequence>
<dbReference type="RefSeq" id="YP_010055085.1">
    <property type="nucleotide sequence ID" value="NC_054661.1"/>
</dbReference>
<dbReference type="EMBL" id="MH669004">
    <property type="protein sequence ID" value="AXQ61133.1"/>
    <property type="molecule type" value="Genomic_DNA"/>
</dbReference>